<protein>
    <submittedName>
        <fullName evidence="1">Uncharacterized protein</fullName>
    </submittedName>
</protein>
<sequence length="255" mass="28999">MFILPALFGSKLDSAQFVARIDTRWLRPESLVRRNDVIAMAPAVASLRSLDRAMPKMRRAKVGIEVIGRHENLEVQVPVALALPRIAQDILASYLLVTTRYRTARVFAKPCRHAVRYVHGRRLDTVVRHGIQIEQVHVQRVKGQHAVFACLGGVLEQHKSSVGVPVAADVEHRPLVRTIGHNIPIGDSSHRQRAVARRNEMQAGMPAAIERDRIETAAIGHLVEFVHQRIFRSRSSINRRQERRTDNHDLQYERE</sequence>
<evidence type="ECO:0000313" key="1">
    <source>
        <dbReference type="EMBL" id="KWZ57746.1"/>
    </source>
</evidence>
<proteinExistence type="predicted"/>
<evidence type="ECO:0000313" key="2">
    <source>
        <dbReference type="Proteomes" id="UP000070119"/>
    </source>
</evidence>
<organism evidence="1 2">
    <name type="scientific">Burkholderia ubonensis</name>
    <dbReference type="NCBI Taxonomy" id="101571"/>
    <lineage>
        <taxon>Bacteria</taxon>
        <taxon>Pseudomonadati</taxon>
        <taxon>Pseudomonadota</taxon>
        <taxon>Betaproteobacteria</taxon>
        <taxon>Burkholderiales</taxon>
        <taxon>Burkholderiaceae</taxon>
        <taxon>Burkholderia</taxon>
        <taxon>Burkholderia cepacia complex</taxon>
    </lineage>
</organism>
<dbReference type="EMBL" id="LNJU01000004">
    <property type="protein sequence ID" value="KWZ57746.1"/>
    <property type="molecule type" value="Genomic_DNA"/>
</dbReference>
<dbReference type="AlphaFoldDB" id="A0AA40R7I3"/>
<dbReference type="Proteomes" id="UP000070119">
    <property type="component" value="Unassembled WGS sequence"/>
</dbReference>
<accession>A0AA40R7I3</accession>
<name>A0AA40R7I3_9BURK</name>
<comment type="caution">
    <text evidence="1">The sequence shown here is derived from an EMBL/GenBank/DDBJ whole genome shotgun (WGS) entry which is preliminary data.</text>
</comment>
<reference evidence="1 2" key="1">
    <citation type="submission" date="2015-11" db="EMBL/GenBank/DDBJ databases">
        <authorList>
            <person name="Sahl J."/>
            <person name="Wagner D."/>
            <person name="Keim P."/>
        </authorList>
    </citation>
    <scope>NUCLEOTIDE SEQUENCE [LARGE SCALE GENOMIC DNA]</scope>
    <source>
        <strain evidence="1 2">MSMB1157</strain>
    </source>
</reference>
<gene>
    <name evidence="1" type="ORF">WK57_19915</name>
</gene>